<sequence>MEEESVPEAGGGVIGNNETENPDLSHTTGVQTMTGAVNWGADGFGKVTGVTFDGQSVSVSGGSATVYFNALGVAQTDEAGSAAKLVVNEDGTYTLTVTGAMTHSKQGEDWLPLTTVDLVGEDKDGDPVSVPLEARVQDDVPELVVNPPTVGITPTFSLTYHGGEAGQNNSVGFYVKGSDGNLLGGAVLFDGVKDIPFVDGLSGTKEITLDGVQYTFKVDPISGGYTVELPKLENADGTVTQVTPDQIGFFLLPNGGASNTKFDLTEVQFVRSGDAWAVKMGDVVLNSDASGTTSRVFFSDSALNQGGHSYVQANASGIWAGDNGDLNWEDLKIGAYSSDKDYEDVNLTLKWEGVPLIVSDKDTDELGESKDTDADLGETQLSSRFEVHYGADGAAANDPQTINYSLVINKDKAELWDTATQEQVRLTPEGDGVVRGVIGTGADEKTVFTLSVDDDGVLTLTQERAVLHGSSNPHDITNLGKDVLSLKATATATDGDGDTVTDSASYDIGHQLNFLDRGPEAGDDFAAVTAVADGKAVSTIFNVFNGVAGVGTDRHEGMDDGAQAQVVWVRTGGDRSYAATDFLEGTETSVMAKGAMGTLTIGKDGQATYALNAAKAKAMGEGEHKDYFSYQMKDADGDTDVANITVTVTAVNDAPEFVTGNDKTTVLWVDLNVNGKQDVGETSLDSMANDDTLTLTVREGDLLTGAAEDSQDFLVADPDIGDKPRVYFAGSTPTGMPAGGISSGGKPVQWSANADATEVYGKVADDAGVETAVVTVSIVPTDASGTGYKAAVTLGAPIDDDVSFDLGFTLIAEDLGGLKDEMALTIKVEPGAPAGDALASLQGDDATAPVAAGFVAADASVVTDGLATGDDVAIEGDDGDASSSGLGADVVEINLADPEGVDADAESTTDVSGSDSLLIQDILTDIEGLDLAEALSGSDTVVTADGEGGDGAGAVQQVEEQSPTLDQSQPADIALEADILTMTTMNSDPSIT</sequence>
<feature type="compositionally biased region" description="Polar residues" evidence="1">
    <location>
        <begin position="16"/>
        <end position="29"/>
    </location>
</feature>
<dbReference type="RefSeq" id="WP_382200783.1">
    <property type="nucleotide sequence ID" value="NZ_JBHTBZ010000024.1"/>
</dbReference>
<protein>
    <submittedName>
        <fullName evidence="2">VCBS domain-containing protein</fullName>
    </submittedName>
</protein>
<dbReference type="Proteomes" id="UP001596457">
    <property type="component" value="Unassembled WGS sequence"/>
</dbReference>
<evidence type="ECO:0000313" key="2">
    <source>
        <dbReference type="EMBL" id="MFC7460984.1"/>
    </source>
</evidence>
<reference evidence="3" key="1">
    <citation type="journal article" date="2019" name="Int. J. Syst. Evol. Microbiol.">
        <title>The Global Catalogue of Microorganisms (GCM) 10K type strain sequencing project: providing services to taxonomists for standard genome sequencing and annotation.</title>
        <authorList>
            <consortium name="The Broad Institute Genomics Platform"/>
            <consortium name="The Broad Institute Genome Sequencing Center for Infectious Disease"/>
            <person name="Wu L."/>
            <person name="Ma J."/>
        </authorList>
    </citation>
    <scope>NUCLEOTIDE SEQUENCE [LARGE SCALE GENOMIC DNA]</scope>
    <source>
        <strain evidence="3">CCUG 53903</strain>
    </source>
</reference>
<feature type="compositionally biased region" description="Polar residues" evidence="1">
    <location>
        <begin position="960"/>
        <end position="970"/>
    </location>
</feature>
<feature type="region of interest" description="Disordered" evidence="1">
    <location>
        <begin position="945"/>
        <end position="970"/>
    </location>
</feature>
<dbReference type="InterPro" id="IPR010221">
    <property type="entry name" value="VCBS_dom"/>
</dbReference>
<evidence type="ECO:0000256" key="1">
    <source>
        <dbReference type="SAM" id="MobiDB-lite"/>
    </source>
</evidence>
<feature type="region of interest" description="Disordered" evidence="1">
    <location>
        <begin position="1"/>
        <end position="29"/>
    </location>
</feature>
<gene>
    <name evidence="2" type="ORF">ACFQU0_11165</name>
</gene>
<accession>A0ABW2SBV4</accession>
<organism evidence="2 3">
    <name type="scientific">Hydrogenophaga defluvii</name>
    <dbReference type="NCBI Taxonomy" id="249410"/>
    <lineage>
        <taxon>Bacteria</taxon>
        <taxon>Pseudomonadati</taxon>
        <taxon>Pseudomonadota</taxon>
        <taxon>Betaproteobacteria</taxon>
        <taxon>Burkholderiales</taxon>
        <taxon>Comamonadaceae</taxon>
        <taxon>Hydrogenophaga</taxon>
    </lineage>
</organism>
<dbReference type="Pfam" id="PF17963">
    <property type="entry name" value="Big_9"/>
    <property type="match status" value="1"/>
</dbReference>
<dbReference type="EMBL" id="JBHTBZ010000024">
    <property type="protein sequence ID" value="MFC7460984.1"/>
    <property type="molecule type" value="Genomic_DNA"/>
</dbReference>
<keyword evidence="3" id="KW-1185">Reference proteome</keyword>
<comment type="caution">
    <text evidence="2">The sequence shown here is derived from an EMBL/GenBank/DDBJ whole genome shotgun (WGS) entry which is preliminary data.</text>
</comment>
<dbReference type="NCBIfam" id="TIGR01965">
    <property type="entry name" value="VCBS_repeat"/>
    <property type="match status" value="1"/>
</dbReference>
<proteinExistence type="predicted"/>
<evidence type="ECO:0000313" key="3">
    <source>
        <dbReference type="Proteomes" id="UP001596457"/>
    </source>
</evidence>
<name>A0ABW2SBV4_9BURK</name>